<evidence type="ECO:0000259" key="9">
    <source>
        <dbReference type="Pfam" id="PF25145"/>
    </source>
</evidence>
<feature type="transmembrane region" description="Helical" evidence="5">
    <location>
        <begin position="356"/>
        <end position="379"/>
    </location>
</feature>
<dbReference type="InterPro" id="IPR056738">
    <property type="entry name" value="NfeD1b_N"/>
</dbReference>
<dbReference type="InterPro" id="IPR012340">
    <property type="entry name" value="NA-bd_OB-fold"/>
</dbReference>
<comment type="subcellular location">
    <subcellularLocation>
        <location evidence="1">Membrane</location>
        <topology evidence="1">Multi-pass membrane protein</topology>
    </subcellularLocation>
</comment>
<dbReference type="AlphaFoldDB" id="A0A547PBV2"/>
<evidence type="ECO:0000313" key="10">
    <source>
        <dbReference type="EMBL" id="TRD11615.1"/>
    </source>
</evidence>
<feature type="signal peptide" evidence="6">
    <location>
        <begin position="1"/>
        <end position="31"/>
    </location>
</feature>
<dbReference type="PANTHER" id="PTHR33507:SF4">
    <property type="entry name" value="NODULATION COMPETITIVENESS PROTEIN NFED"/>
    <property type="match status" value="1"/>
</dbReference>
<evidence type="ECO:0000259" key="8">
    <source>
        <dbReference type="Pfam" id="PF24961"/>
    </source>
</evidence>
<feature type="domain" description="NfeD-like C-terminal" evidence="7">
    <location>
        <begin position="394"/>
        <end position="447"/>
    </location>
</feature>
<evidence type="ECO:0000259" key="7">
    <source>
        <dbReference type="Pfam" id="PF01957"/>
    </source>
</evidence>
<sequence>MRAAREKALILRRALALLVAIMAVFSCPAQAAADEAIVLRLDGAIGPAAASYIADGLQEAKLANSELVVIMMDTPGGLDTSMREIIRAIIASPVPVVTYVHPSGSRAASAGTYILYASHFAAMAPGTNLGAATPIQIGAVPAPAPEESEEGDGDNTSTNVADRKAINDAAAYIRSLAEMRGRNADWAEEAVRGAASLSADAALERGVIDFVATNLRALLDQLDGRSITVDGGTRQIETSGISIREVEPSVLNQILATITNPNIALLLLMIGVYGLIFEFLNPGALVPGTVGAISLLIGMYALAVLPVDYVGIGLIVLGIGLMVAEAFAPSFGALGIGGIASFTFGAAMMFDTDMPAFQVNWSVIAAVAVFSAGFVILVARAGLKSFRHRIVSGAEELIGAKATVLDWQNGRGHVFVHSERWNADGPEGLGDGDTVIIDKVTGLRLGVSRSENAHT</sequence>
<gene>
    <name evidence="10" type="ORF">FGU71_06890</name>
</gene>
<dbReference type="Gene3D" id="3.90.226.10">
    <property type="entry name" value="2-enoyl-CoA Hydratase, Chain A, domain 1"/>
    <property type="match status" value="1"/>
</dbReference>
<organism evidence="10 11">
    <name type="scientific">Erythrobacter insulae</name>
    <dbReference type="NCBI Taxonomy" id="2584124"/>
    <lineage>
        <taxon>Bacteria</taxon>
        <taxon>Pseudomonadati</taxon>
        <taxon>Pseudomonadota</taxon>
        <taxon>Alphaproteobacteria</taxon>
        <taxon>Sphingomonadales</taxon>
        <taxon>Erythrobacteraceae</taxon>
        <taxon>Erythrobacter/Porphyrobacter group</taxon>
        <taxon>Erythrobacter</taxon>
    </lineage>
</organism>
<reference evidence="10 11" key="1">
    <citation type="submission" date="2019-06" db="EMBL/GenBank/DDBJ databases">
        <title>Erythrobacter insulae sp. nov., isolated from a tidal flat.</title>
        <authorList>
            <person name="Yoon J.-H."/>
        </authorList>
    </citation>
    <scope>NUCLEOTIDE SEQUENCE [LARGE SCALE GENOMIC DNA]</scope>
    <source>
        <strain evidence="10 11">JBTF-M21</strain>
    </source>
</reference>
<dbReference type="FunFam" id="3.90.226.10:FF:000089">
    <property type="entry name" value="Membrane-bound serine protease"/>
    <property type="match status" value="1"/>
</dbReference>
<dbReference type="Pfam" id="PF01957">
    <property type="entry name" value="NfeD"/>
    <property type="match status" value="1"/>
</dbReference>
<keyword evidence="3 5" id="KW-1133">Transmembrane helix</keyword>
<dbReference type="SUPFAM" id="SSF141322">
    <property type="entry name" value="NfeD domain-like"/>
    <property type="match status" value="1"/>
</dbReference>
<comment type="caution">
    <text evidence="10">The sequence shown here is derived from an EMBL/GenBank/DDBJ whole genome shotgun (WGS) entry which is preliminary data.</text>
</comment>
<dbReference type="Gene3D" id="2.40.50.140">
    <property type="entry name" value="Nucleic acid-binding proteins"/>
    <property type="match status" value="1"/>
</dbReference>
<keyword evidence="11" id="KW-1185">Reference proteome</keyword>
<evidence type="ECO:0000256" key="4">
    <source>
        <dbReference type="ARBA" id="ARBA00023136"/>
    </source>
</evidence>
<name>A0A547PBV2_9SPHN</name>
<dbReference type="Pfam" id="PF25145">
    <property type="entry name" value="NfeD1b_N"/>
    <property type="match status" value="1"/>
</dbReference>
<dbReference type="PANTHER" id="PTHR33507">
    <property type="entry name" value="INNER MEMBRANE PROTEIN YBBJ"/>
    <property type="match status" value="1"/>
</dbReference>
<dbReference type="OrthoDB" id="5289056at2"/>
<keyword evidence="2 5" id="KW-0812">Transmembrane</keyword>
<feature type="transmembrane region" description="Helical" evidence="5">
    <location>
        <begin position="254"/>
        <end position="277"/>
    </location>
</feature>
<keyword evidence="4 5" id="KW-0472">Membrane</keyword>
<feature type="domain" description="NfeD integral membrane" evidence="8">
    <location>
        <begin position="262"/>
        <end position="377"/>
    </location>
</feature>
<dbReference type="SUPFAM" id="SSF52096">
    <property type="entry name" value="ClpP/crotonase"/>
    <property type="match status" value="1"/>
</dbReference>
<accession>A0A547PBV2</accession>
<evidence type="ECO:0000256" key="5">
    <source>
        <dbReference type="SAM" id="Phobius"/>
    </source>
</evidence>
<evidence type="ECO:0000256" key="2">
    <source>
        <dbReference type="ARBA" id="ARBA00022692"/>
    </source>
</evidence>
<evidence type="ECO:0000256" key="3">
    <source>
        <dbReference type="ARBA" id="ARBA00022989"/>
    </source>
</evidence>
<dbReference type="InterPro" id="IPR029045">
    <property type="entry name" value="ClpP/crotonase-like_dom_sf"/>
</dbReference>
<dbReference type="Pfam" id="PF24961">
    <property type="entry name" value="NfeD_membrane"/>
    <property type="match status" value="1"/>
</dbReference>
<protein>
    <submittedName>
        <fullName evidence="10">Nodulation protein NfeD</fullName>
    </submittedName>
</protein>
<dbReference type="InterPro" id="IPR056739">
    <property type="entry name" value="NfeD_membrane"/>
</dbReference>
<feature type="domain" description="NfeD1b N-terminal" evidence="9">
    <location>
        <begin position="47"/>
        <end position="150"/>
    </location>
</feature>
<dbReference type="GO" id="GO:0016020">
    <property type="term" value="C:membrane"/>
    <property type="evidence" value="ECO:0007669"/>
    <property type="project" value="UniProtKB-SubCell"/>
</dbReference>
<dbReference type="PROSITE" id="PS51257">
    <property type="entry name" value="PROKAR_LIPOPROTEIN"/>
    <property type="match status" value="1"/>
</dbReference>
<feature type="transmembrane region" description="Helical" evidence="5">
    <location>
        <begin position="331"/>
        <end position="350"/>
    </location>
</feature>
<dbReference type="InterPro" id="IPR002810">
    <property type="entry name" value="NfeD-like_C"/>
</dbReference>
<dbReference type="EMBL" id="VHJK01000001">
    <property type="protein sequence ID" value="TRD11615.1"/>
    <property type="molecule type" value="Genomic_DNA"/>
</dbReference>
<evidence type="ECO:0000256" key="1">
    <source>
        <dbReference type="ARBA" id="ARBA00004141"/>
    </source>
</evidence>
<dbReference type="Proteomes" id="UP000316343">
    <property type="component" value="Unassembled WGS sequence"/>
</dbReference>
<keyword evidence="6" id="KW-0732">Signal</keyword>
<evidence type="ECO:0000256" key="6">
    <source>
        <dbReference type="SAM" id="SignalP"/>
    </source>
</evidence>
<dbReference type="InterPro" id="IPR052165">
    <property type="entry name" value="Membrane_assoc_protease"/>
</dbReference>
<evidence type="ECO:0000313" key="11">
    <source>
        <dbReference type="Proteomes" id="UP000316343"/>
    </source>
</evidence>
<feature type="chain" id="PRO_5021802719" evidence="6">
    <location>
        <begin position="32"/>
        <end position="455"/>
    </location>
</feature>
<proteinExistence type="predicted"/>
<dbReference type="CDD" id="cd07020">
    <property type="entry name" value="Clp_protease_NfeD_1"/>
    <property type="match status" value="1"/>
</dbReference>